<dbReference type="InterPro" id="IPR027417">
    <property type="entry name" value="P-loop_NTPase"/>
</dbReference>
<sequence length="152" mass="17101">MRVVPFHFNRVQRHFDANRTGKDVICKARKFGVSTYLQGLKFHRNVSETSAAVTIADIGLNTDKLRSIYQRFYDLWSGSEPRPYRKRDSALLVTYPQLDSEAASFTAGSETGGRTGTHSFLHVSEFAFWSNAAIVFPSLSAAMTPDAEQYIE</sequence>
<feature type="non-terminal residue" evidence="1">
    <location>
        <position position="152"/>
    </location>
</feature>
<reference evidence="1" key="1">
    <citation type="journal article" date="2015" name="Nature">
        <title>Complex archaea that bridge the gap between prokaryotes and eukaryotes.</title>
        <authorList>
            <person name="Spang A."/>
            <person name="Saw J.H."/>
            <person name="Jorgensen S.L."/>
            <person name="Zaremba-Niedzwiedzka K."/>
            <person name="Martijn J."/>
            <person name="Lind A.E."/>
            <person name="van Eijk R."/>
            <person name="Schleper C."/>
            <person name="Guy L."/>
            <person name="Ettema T.J."/>
        </authorList>
    </citation>
    <scope>NUCLEOTIDE SEQUENCE</scope>
</reference>
<evidence type="ECO:0000313" key="1">
    <source>
        <dbReference type="EMBL" id="KKL06629.1"/>
    </source>
</evidence>
<proteinExistence type="predicted"/>
<name>A0A0F9AAP7_9ZZZZ</name>
<protein>
    <submittedName>
        <fullName evidence="1">Uncharacterized protein</fullName>
    </submittedName>
</protein>
<organism evidence="1">
    <name type="scientific">marine sediment metagenome</name>
    <dbReference type="NCBI Taxonomy" id="412755"/>
    <lineage>
        <taxon>unclassified sequences</taxon>
        <taxon>metagenomes</taxon>
        <taxon>ecological metagenomes</taxon>
    </lineage>
</organism>
<dbReference type="EMBL" id="LAZR01043627">
    <property type="protein sequence ID" value="KKL06629.1"/>
    <property type="molecule type" value="Genomic_DNA"/>
</dbReference>
<accession>A0A0F9AAP7</accession>
<gene>
    <name evidence="1" type="ORF">LCGC14_2594090</name>
</gene>
<comment type="caution">
    <text evidence="1">The sequence shown here is derived from an EMBL/GenBank/DDBJ whole genome shotgun (WGS) entry which is preliminary data.</text>
</comment>
<dbReference type="AlphaFoldDB" id="A0A0F9AAP7"/>
<dbReference type="Gene3D" id="3.40.50.300">
    <property type="entry name" value="P-loop containing nucleotide triphosphate hydrolases"/>
    <property type="match status" value="1"/>
</dbReference>